<evidence type="ECO:0000256" key="4">
    <source>
        <dbReference type="ARBA" id="ARBA00023157"/>
    </source>
</evidence>
<dbReference type="GO" id="GO:0005737">
    <property type="term" value="C:cytoplasm"/>
    <property type="evidence" value="ECO:0007669"/>
    <property type="project" value="TreeGrafter"/>
</dbReference>
<comment type="caution">
    <text evidence="8">The sequence shown here is derived from an EMBL/GenBank/DDBJ whole genome shotgun (WGS) entry which is preliminary data.</text>
</comment>
<proteinExistence type="inferred from homology"/>
<dbReference type="NCBIfam" id="TIGR01068">
    <property type="entry name" value="thioredoxin"/>
    <property type="match status" value="1"/>
</dbReference>
<dbReference type="Pfam" id="PF00085">
    <property type="entry name" value="Thioredoxin"/>
    <property type="match status" value="1"/>
</dbReference>
<dbReference type="FunFam" id="3.40.30.10:FF:000001">
    <property type="entry name" value="Thioredoxin"/>
    <property type="match status" value="1"/>
</dbReference>
<evidence type="ECO:0000256" key="1">
    <source>
        <dbReference type="ARBA" id="ARBA00008987"/>
    </source>
</evidence>
<dbReference type="CDD" id="cd02956">
    <property type="entry name" value="ybbN"/>
    <property type="match status" value="1"/>
</dbReference>
<dbReference type="Proteomes" id="UP000249046">
    <property type="component" value="Unassembled WGS sequence"/>
</dbReference>
<keyword evidence="3" id="KW-0249">Electron transport</keyword>
<keyword evidence="5" id="KW-0676">Redox-active center</keyword>
<evidence type="ECO:0000313" key="8">
    <source>
        <dbReference type="EMBL" id="PZQ19930.1"/>
    </source>
</evidence>
<dbReference type="EMBL" id="QFPO01000001">
    <property type="protein sequence ID" value="PZQ19930.1"/>
    <property type="molecule type" value="Genomic_DNA"/>
</dbReference>
<evidence type="ECO:0000256" key="3">
    <source>
        <dbReference type="ARBA" id="ARBA00022982"/>
    </source>
</evidence>
<dbReference type="PANTHER" id="PTHR45663:SF11">
    <property type="entry name" value="GEO12009P1"/>
    <property type="match status" value="1"/>
</dbReference>
<dbReference type="PRINTS" id="PR00421">
    <property type="entry name" value="THIOREDOXIN"/>
</dbReference>
<reference evidence="8 9" key="1">
    <citation type="submission" date="2017-08" db="EMBL/GenBank/DDBJ databases">
        <title>Infants hospitalized years apart are colonized by the same room-sourced microbial strains.</title>
        <authorList>
            <person name="Brooks B."/>
            <person name="Olm M.R."/>
            <person name="Firek B.A."/>
            <person name="Baker R."/>
            <person name="Thomas B.C."/>
            <person name="Morowitz M.J."/>
            <person name="Banfield J.F."/>
        </authorList>
    </citation>
    <scope>NUCLEOTIDE SEQUENCE [LARGE SCALE GENOMIC DNA]</scope>
    <source>
        <strain evidence="8">S2_005_003_R2_42</strain>
    </source>
</reference>
<protein>
    <recommendedName>
        <fullName evidence="6">Thioredoxin</fullName>
    </recommendedName>
</protein>
<name>A0A2W5N1I4_9GAMM</name>
<dbReference type="Pfam" id="PF14561">
    <property type="entry name" value="TPR_20"/>
    <property type="match status" value="1"/>
</dbReference>
<dbReference type="PROSITE" id="PS51352">
    <property type="entry name" value="THIOREDOXIN_2"/>
    <property type="match status" value="1"/>
</dbReference>
<dbReference type="Gene3D" id="1.25.40.10">
    <property type="entry name" value="Tetratricopeptide repeat domain"/>
    <property type="match status" value="1"/>
</dbReference>
<evidence type="ECO:0000256" key="5">
    <source>
        <dbReference type="ARBA" id="ARBA00023284"/>
    </source>
</evidence>
<keyword evidence="4" id="KW-1015">Disulfide bond</keyword>
<dbReference type="Pfam" id="PF14559">
    <property type="entry name" value="TPR_19"/>
    <property type="match status" value="1"/>
</dbReference>
<dbReference type="AlphaFoldDB" id="A0A2W5N1I4"/>
<comment type="similarity">
    <text evidence="1">Belongs to the thioredoxin family.</text>
</comment>
<organism evidence="8 9">
    <name type="scientific">Rhodanobacter denitrificans</name>
    <dbReference type="NCBI Taxonomy" id="666685"/>
    <lineage>
        <taxon>Bacteria</taxon>
        <taxon>Pseudomonadati</taxon>
        <taxon>Pseudomonadota</taxon>
        <taxon>Gammaproteobacteria</taxon>
        <taxon>Lysobacterales</taxon>
        <taxon>Rhodanobacteraceae</taxon>
        <taxon>Rhodanobacter</taxon>
    </lineage>
</organism>
<dbReference type="InterPro" id="IPR036249">
    <property type="entry name" value="Thioredoxin-like_sf"/>
</dbReference>
<dbReference type="InterPro" id="IPR013766">
    <property type="entry name" value="Thioredoxin_domain"/>
</dbReference>
<dbReference type="PANTHER" id="PTHR45663">
    <property type="entry name" value="GEO12009P1"/>
    <property type="match status" value="1"/>
</dbReference>
<dbReference type="GO" id="GO:0015035">
    <property type="term" value="F:protein-disulfide reductase activity"/>
    <property type="evidence" value="ECO:0007669"/>
    <property type="project" value="UniProtKB-UniRule"/>
</dbReference>
<evidence type="ECO:0000256" key="2">
    <source>
        <dbReference type="ARBA" id="ARBA00022448"/>
    </source>
</evidence>
<evidence type="ECO:0000256" key="6">
    <source>
        <dbReference type="NCBIfam" id="TIGR01068"/>
    </source>
</evidence>
<feature type="domain" description="Thioredoxin" evidence="7">
    <location>
        <begin position="4"/>
        <end position="118"/>
    </location>
</feature>
<accession>A0A2W5N1I4</accession>
<dbReference type="InterPro" id="IPR011990">
    <property type="entry name" value="TPR-like_helical_dom_sf"/>
</dbReference>
<dbReference type="GO" id="GO:0006950">
    <property type="term" value="P:response to stress"/>
    <property type="evidence" value="ECO:0007669"/>
    <property type="project" value="UniProtKB-ARBA"/>
</dbReference>
<gene>
    <name evidence="8" type="primary">trxA</name>
    <name evidence="8" type="ORF">DI564_01215</name>
</gene>
<dbReference type="InterPro" id="IPR005746">
    <property type="entry name" value="Thioredoxin"/>
</dbReference>
<evidence type="ECO:0000313" key="9">
    <source>
        <dbReference type="Proteomes" id="UP000249046"/>
    </source>
</evidence>
<sequence>MSALPAIDSPYVFDVTTETFETEVLQASLELPILVDFWAEWCGPCKSLGPLLEKVVASYHGAVRLAKVDVDKEQQLAAMFGVRSIPTVVLVSQGQLVDGFAGALPENALREFLSRHVQPAEPADETPAEDVAAPPEPAADAVARLRGEIAAEPDKAELKLDLAVALMRNGDAAAAETELDALPANLATDDRARRLRGQLEFARLLADAPPADELRARLARDENDHTAREQLGIRLLAEGEPAAGLDQFLTILKADRDWNEGRAKKRLIAAFSILDDEELVGTYRRRMSSLLF</sequence>
<dbReference type="SUPFAM" id="SSF52833">
    <property type="entry name" value="Thioredoxin-like"/>
    <property type="match status" value="1"/>
</dbReference>
<dbReference type="Gene3D" id="3.40.30.10">
    <property type="entry name" value="Glutaredoxin"/>
    <property type="match status" value="1"/>
</dbReference>
<keyword evidence="2" id="KW-0813">Transport</keyword>
<dbReference type="InterPro" id="IPR017937">
    <property type="entry name" value="Thioredoxin_CS"/>
</dbReference>
<dbReference type="PROSITE" id="PS00194">
    <property type="entry name" value="THIOREDOXIN_1"/>
    <property type="match status" value="1"/>
</dbReference>
<evidence type="ECO:0000259" key="7">
    <source>
        <dbReference type="PROSITE" id="PS51352"/>
    </source>
</evidence>